<keyword evidence="1" id="KW-0808">Transferase</keyword>
<gene>
    <name evidence="1" type="ORF">H9861_05635</name>
</gene>
<accession>A0A9D1UXH4</accession>
<proteinExistence type="predicted"/>
<dbReference type="EMBL" id="DXFP01000052">
    <property type="protein sequence ID" value="HIX02218.1"/>
    <property type="molecule type" value="Genomic_DNA"/>
</dbReference>
<dbReference type="AlphaFoldDB" id="A0A9D1UXH4"/>
<dbReference type="GO" id="GO:0032259">
    <property type="term" value="P:methylation"/>
    <property type="evidence" value="ECO:0007669"/>
    <property type="project" value="UniProtKB-KW"/>
</dbReference>
<dbReference type="Proteomes" id="UP000823963">
    <property type="component" value="Unassembled WGS sequence"/>
</dbReference>
<protein>
    <submittedName>
        <fullName evidence="1">SAM-dependent methyltransferase</fullName>
    </submittedName>
</protein>
<reference evidence="1" key="1">
    <citation type="journal article" date="2021" name="PeerJ">
        <title>Extensive microbial diversity within the chicken gut microbiome revealed by metagenomics and culture.</title>
        <authorList>
            <person name="Gilroy R."/>
            <person name="Ravi A."/>
            <person name="Getino M."/>
            <person name="Pursley I."/>
            <person name="Horton D.L."/>
            <person name="Alikhan N.F."/>
            <person name="Baker D."/>
            <person name="Gharbi K."/>
            <person name="Hall N."/>
            <person name="Watson M."/>
            <person name="Adriaenssens E.M."/>
            <person name="Foster-Nyarko E."/>
            <person name="Jarju S."/>
            <person name="Secka A."/>
            <person name="Antonio M."/>
            <person name="Oren A."/>
            <person name="Chaudhuri R.R."/>
            <person name="La Ragione R."/>
            <person name="Hildebrand F."/>
            <person name="Pallen M.J."/>
        </authorList>
    </citation>
    <scope>NUCLEOTIDE SEQUENCE</scope>
    <source>
        <strain evidence="1">6627</strain>
    </source>
</reference>
<name>A0A9D1UXH4_9LACO</name>
<comment type="caution">
    <text evidence="1">The sequence shown here is derived from an EMBL/GenBank/DDBJ whole genome shotgun (WGS) entry which is preliminary data.</text>
</comment>
<evidence type="ECO:0000313" key="2">
    <source>
        <dbReference type="Proteomes" id="UP000823963"/>
    </source>
</evidence>
<sequence length="241" mass="27676">MQVSEYQHQLEAMRGYFQQLSPVVQIIDSVLTAIDAFQQHKLPANPILPLELSDDLILDNVIEYPEIMKVSSYLENLRQVLVENFGIWHVANQQWINDLQRFVGTKSHNLEIMAGNAMISTFLLNTIATDNLDWQGQDNQHPQPWTKVKKVDAIEAVNKYYAHVDNIIMAWAPNMGTADIEVLEFLQVHHFKGNFIVIGEKNGATNTEAFWQNAHLTMPTLLNRHHQPFDFIQDAVYVVKV</sequence>
<keyword evidence="1" id="KW-0489">Methyltransferase</keyword>
<reference evidence="1" key="2">
    <citation type="submission" date="2021-04" db="EMBL/GenBank/DDBJ databases">
        <authorList>
            <person name="Gilroy R."/>
        </authorList>
    </citation>
    <scope>NUCLEOTIDE SEQUENCE</scope>
    <source>
        <strain evidence="1">6627</strain>
    </source>
</reference>
<organism evidence="1 2">
    <name type="scientific">Candidatus Ligilactobacillus excrementigallinarum</name>
    <dbReference type="NCBI Taxonomy" id="2838641"/>
    <lineage>
        <taxon>Bacteria</taxon>
        <taxon>Bacillati</taxon>
        <taxon>Bacillota</taxon>
        <taxon>Bacilli</taxon>
        <taxon>Lactobacillales</taxon>
        <taxon>Lactobacillaceae</taxon>
        <taxon>Ligilactobacillus</taxon>
    </lineage>
</organism>
<dbReference type="GO" id="GO:0008168">
    <property type="term" value="F:methyltransferase activity"/>
    <property type="evidence" value="ECO:0007669"/>
    <property type="project" value="UniProtKB-KW"/>
</dbReference>
<evidence type="ECO:0000313" key="1">
    <source>
        <dbReference type="EMBL" id="HIX02218.1"/>
    </source>
</evidence>